<dbReference type="EMBL" id="AMZH03014440">
    <property type="protein sequence ID" value="RRT47632.1"/>
    <property type="molecule type" value="Genomic_DNA"/>
</dbReference>
<feature type="compositionally biased region" description="Basic and acidic residues" evidence="1">
    <location>
        <begin position="141"/>
        <end position="156"/>
    </location>
</feature>
<protein>
    <submittedName>
        <fullName evidence="2">Uncharacterized protein</fullName>
    </submittedName>
</protein>
<gene>
    <name evidence="2" type="ORF">B296_00009400</name>
</gene>
<proteinExistence type="predicted"/>
<evidence type="ECO:0000256" key="1">
    <source>
        <dbReference type="SAM" id="MobiDB-lite"/>
    </source>
</evidence>
<feature type="region of interest" description="Disordered" evidence="1">
    <location>
        <begin position="114"/>
        <end position="165"/>
    </location>
</feature>
<name>A0A426Y7C1_ENSVE</name>
<dbReference type="AlphaFoldDB" id="A0A426Y7C1"/>
<sequence length="165" mass="18486">MRGLQPWILARVEEVEAGAIGSDKQRGPTRVAAAAGDIGEEEGMRVPQWQRRARLRRMLRRLEWQRKQGVSAIEGGSCGCKRRWQWLFCSDEEEDIKATAEKGLAAVEVARKRRRRQRGLTRVAVAGEQRGPARKRLGSAEGRRNDTARSVGREEVAAVGKSGRQ</sequence>
<accession>A0A426Y7C1</accession>
<reference evidence="2 3" key="1">
    <citation type="journal article" date="2014" name="Agronomy (Basel)">
        <title>A Draft Genome Sequence for Ensete ventricosum, the Drought-Tolerant Tree Against Hunger.</title>
        <authorList>
            <person name="Harrison J."/>
            <person name="Moore K.A."/>
            <person name="Paszkiewicz K."/>
            <person name="Jones T."/>
            <person name="Grant M."/>
            <person name="Ambacheew D."/>
            <person name="Muzemil S."/>
            <person name="Studholme D.J."/>
        </authorList>
    </citation>
    <scope>NUCLEOTIDE SEQUENCE [LARGE SCALE GENOMIC DNA]</scope>
</reference>
<organism evidence="2 3">
    <name type="scientific">Ensete ventricosum</name>
    <name type="common">Abyssinian banana</name>
    <name type="synonym">Musa ensete</name>
    <dbReference type="NCBI Taxonomy" id="4639"/>
    <lineage>
        <taxon>Eukaryota</taxon>
        <taxon>Viridiplantae</taxon>
        <taxon>Streptophyta</taxon>
        <taxon>Embryophyta</taxon>
        <taxon>Tracheophyta</taxon>
        <taxon>Spermatophyta</taxon>
        <taxon>Magnoliopsida</taxon>
        <taxon>Liliopsida</taxon>
        <taxon>Zingiberales</taxon>
        <taxon>Musaceae</taxon>
        <taxon>Ensete</taxon>
    </lineage>
</organism>
<dbReference type="Proteomes" id="UP000287651">
    <property type="component" value="Unassembled WGS sequence"/>
</dbReference>
<evidence type="ECO:0000313" key="2">
    <source>
        <dbReference type="EMBL" id="RRT47632.1"/>
    </source>
</evidence>
<comment type="caution">
    <text evidence="2">The sequence shown here is derived from an EMBL/GenBank/DDBJ whole genome shotgun (WGS) entry which is preliminary data.</text>
</comment>
<evidence type="ECO:0000313" key="3">
    <source>
        <dbReference type="Proteomes" id="UP000287651"/>
    </source>
</evidence>